<evidence type="ECO:0000256" key="4">
    <source>
        <dbReference type="ARBA" id="ARBA00022729"/>
    </source>
</evidence>
<evidence type="ECO:0000256" key="2">
    <source>
        <dbReference type="ARBA" id="ARBA00005669"/>
    </source>
</evidence>
<dbReference type="Proteomes" id="UP001519460">
    <property type="component" value="Unassembled WGS sequence"/>
</dbReference>
<protein>
    <submittedName>
        <fullName evidence="6">Uncharacterized protein</fullName>
    </submittedName>
</protein>
<evidence type="ECO:0000256" key="5">
    <source>
        <dbReference type="ARBA" id="ARBA00023157"/>
    </source>
</evidence>
<dbReference type="EMBL" id="JACVVK020000026">
    <property type="protein sequence ID" value="KAK7502317.1"/>
    <property type="molecule type" value="Genomic_DNA"/>
</dbReference>
<dbReference type="AlphaFoldDB" id="A0ABD0LTQ5"/>
<organism evidence="6 7">
    <name type="scientific">Batillaria attramentaria</name>
    <dbReference type="NCBI Taxonomy" id="370345"/>
    <lineage>
        <taxon>Eukaryota</taxon>
        <taxon>Metazoa</taxon>
        <taxon>Spiralia</taxon>
        <taxon>Lophotrochozoa</taxon>
        <taxon>Mollusca</taxon>
        <taxon>Gastropoda</taxon>
        <taxon>Caenogastropoda</taxon>
        <taxon>Sorbeoconcha</taxon>
        <taxon>Cerithioidea</taxon>
        <taxon>Batillariidae</taxon>
        <taxon>Batillaria</taxon>
    </lineage>
</organism>
<dbReference type="GO" id="GO:0005576">
    <property type="term" value="C:extracellular region"/>
    <property type="evidence" value="ECO:0007669"/>
    <property type="project" value="UniProtKB-SubCell"/>
</dbReference>
<comment type="caution">
    <text evidence="6">The sequence shown here is derived from an EMBL/GenBank/DDBJ whole genome shotgun (WGS) entry which is preliminary data.</text>
</comment>
<name>A0ABD0LTQ5_9CAEN</name>
<gene>
    <name evidence="6" type="ORF">BaRGS_00006270</name>
</gene>
<keyword evidence="3" id="KW-0964">Secreted</keyword>
<evidence type="ECO:0000313" key="6">
    <source>
        <dbReference type="EMBL" id="KAK7502317.1"/>
    </source>
</evidence>
<comment type="subcellular location">
    <subcellularLocation>
        <location evidence="1">Secreted</location>
    </subcellularLocation>
</comment>
<evidence type="ECO:0000256" key="1">
    <source>
        <dbReference type="ARBA" id="ARBA00004613"/>
    </source>
</evidence>
<dbReference type="PANTHER" id="PTHR28593">
    <property type="entry name" value="METEORIN-LIKE PROTEIN"/>
    <property type="match status" value="1"/>
</dbReference>
<sequence>MLDAQHDKDGDHTNIQVAVQQLIHRNPDVDIFTRVRRSDRHLTGTIHAPRKCGIKAGKGDFLFTGRMRLGKPTLRCAPYFEQWQRLSALAECVYK</sequence>
<reference evidence="6 7" key="1">
    <citation type="journal article" date="2023" name="Sci. Data">
        <title>Genome assembly of the Korean intertidal mud-creeper Batillaria attramentaria.</title>
        <authorList>
            <person name="Patra A.K."/>
            <person name="Ho P.T."/>
            <person name="Jun S."/>
            <person name="Lee S.J."/>
            <person name="Kim Y."/>
            <person name="Won Y.J."/>
        </authorList>
    </citation>
    <scope>NUCLEOTIDE SEQUENCE [LARGE SCALE GENOMIC DNA]</scope>
    <source>
        <strain evidence="6">Wonlab-2016</strain>
    </source>
</reference>
<proteinExistence type="inferred from homology"/>
<accession>A0ABD0LTQ5</accession>
<evidence type="ECO:0000256" key="3">
    <source>
        <dbReference type="ARBA" id="ARBA00022525"/>
    </source>
</evidence>
<dbReference type="InterPro" id="IPR051998">
    <property type="entry name" value="Meteorin-like"/>
</dbReference>
<dbReference type="PANTHER" id="PTHR28593:SF3">
    <property type="entry name" value="METEORIN-LIKE PROTEIN"/>
    <property type="match status" value="1"/>
</dbReference>
<evidence type="ECO:0000313" key="7">
    <source>
        <dbReference type="Proteomes" id="UP001519460"/>
    </source>
</evidence>
<keyword evidence="5" id="KW-1015">Disulfide bond</keyword>
<keyword evidence="4" id="KW-0732">Signal</keyword>
<comment type="similarity">
    <text evidence="2">Belongs to the meteorin family.</text>
</comment>
<keyword evidence="7" id="KW-1185">Reference proteome</keyword>